<dbReference type="SUPFAM" id="SSF69065">
    <property type="entry name" value="RNase III domain-like"/>
    <property type="match status" value="1"/>
</dbReference>
<evidence type="ECO:0000259" key="17">
    <source>
        <dbReference type="PROSITE" id="PS50142"/>
    </source>
</evidence>
<dbReference type="NCBIfam" id="TIGR02191">
    <property type="entry name" value="RNaseIII"/>
    <property type="match status" value="1"/>
</dbReference>
<dbReference type="Pfam" id="PF14622">
    <property type="entry name" value="Ribonucleas_3_3"/>
    <property type="match status" value="1"/>
</dbReference>
<dbReference type="GO" id="GO:0006397">
    <property type="term" value="P:mRNA processing"/>
    <property type="evidence" value="ECO:0007669"/>
    <property type="project" value="UniProtKB-UniRule"/>
</dbReference>
<evidence type="ECO:0000256" key="11">
    <source>
        <dbReference type="ARBA" id="ARBA00022759"/>
    </source>
</evidence>
<keyword evidence="6 15" id="KW-0698">rRNA processing</keyword>
<keyword evidence="5 15" id="KW-0963">Cytoplasm</keyword>
<evidence type="ECO:0000256" key="13">
    <source>
        <dbReference type="ARBA" id="ARBA00022842"/>
    </source>
</evidence>
<dbReference type="Gene3D" id="3.30.160.20">
    <property type="match status" value="1"/>
</dbReference>
<keyword evidence="9 15" id="KW-0540">Nuclease</keyword>
<dbReference type="Pfam" id="PF00035">
    <property type="entry name" value="dsrm"/>
    <property type="match status" value="1"/>
</dbReference>
<dbReference type="GO" id="GO:0019843">
    <property type="term" value="F:rRNA binding"/>
    <property type="evidence" value="ECO:0007669"/>
    <property type="project" value="UniProtKB-KW"/>
</dbReference>
<evidence type="ECO:0000256" key="1">
    <source>
        <dbReference type="ARBA" id="ARBA00000109"/>
    </source>
</evidence>
<evidence type="ECO:0000256" key="3">
    <source>
        <dbReference type="ARBA" id="ARBA00010183"/>
    </source>
</evidence>
<evidence type="ECO:0000313" key="18">
    <source>
        <dbReference type="EMBL" id="MBC8588595.1"/>
    </source>
</evidence>
<dbReference type="CDD" id="cd00593">
    <property type="entry name" value="RIBOc"/>
    <property type="match status" value="1"/>
</dbReference>
<feature type="binding site" evidence="15">
    <location>
        <position position="118"/>
    </location>
    <ligand>
        <name>Mg(2+)</name>
        <dbReference type="ChEBI" id="CHEBI:18420"/>
    </ligand>
</feature>
<dbReference type="GO" id="GO:0006364">
    <property type="term" value="P:rRNA processing"/>
    <property type="evidence" value="ECO:0007669"/>
    <property type="project" value="UniProtKB-UniRule"/>
</dbReference>
<dbReference type="Gene3D" id="1.10.1520.10">
    <property type="entry name" value="Ribonuclease III domain"/>
    <property type="match status" value="1"/>
</dbReference>
<keyword evidence="8 15" id="KW-0819">tRNA processing</keyword>
<sequence length="232" mass="26286">MHLELLEKNLNYRFKDIDLLKTALTHSSYANENKMHESQCNERLEFLGDAVLNLLVSQYLYKKYPFYPEGELTKIRAKVVCESSLAIAARKIDLGNFLYLGKGEEVTGGRERESILADASESITGAIYMDSDFETVTRLLLDKFETDIVAAVAKGDLFTDYKTQLQEKLQKVTKGKIEYIVTKEEGPDHNKLFYMDVCINKNAIGSGIGRNKKEAEQMAAKEALILMGEDYD</sequence>
<evidence type="ECO:0000256" key="15">
    <source>
        <dbReference type="HAMAP-Rule" id="MF_00104"/>
    </source>
</evidence>
<comment type="catalytic activity">
    <reaction evidence="1 15">
        <text>Endonucleolytic cleavage to 5'-phosphomonoester.</text>
        <dbReference type="EC" id="3.1.26.3"/>
    </reaction>
</comment>
<name>A0A926EYJ2_9FIRM</name>
<comment type="similarity">
    <text evidence="3">Belongs to the ribonuclease III family.</text>
</comment>
<dbReference type="GO" id="GO:0010468">
    <property type="term" value="P:regulation of gene expression"/>
    <property type="evidence" value="ECO:0007669"/>
    <property type="project" value="TreeGrafter"/>
</dbReference>
<reference evidence="18" key="1">
    <citation type="submission" date="2020-08" db="EMBL/GenBank/DDBJ databases">
        <title>Genome public.</title>
        <authorList>
            <person name="Liu C."/>
            <person name="Sun Q."/>
        </authorList>
    </citation>
    <scope>NUCLEOTIDE SEQUENCE</scope>
    <source>
        <strain evidence="18">BX21</strain>
    </source>
</reference>
<protein>
    <recommendedName>
        <fullName evidence="15">Ribonuclease 3</fullName>
        <ecNumber evidence="15">3.1.26.3</ecNumber>
    </recommendedName>
    <alternativeName>
        <fullName evidence="15">Ribonuclease III</fullName>
        <shortName evidence="15">RNase III</shortName>
    </alternativeName>
</protein>
<keyword evidence="19" id="KW-1185">Reference proteome</keyword>
<dbReference type="SMART" id="SM00535">
    <property type="entry name" value="RIBOc"/>
    <property type="match status" value="1"/>
</dbReference>
<evidence type="ECO:0000256" key="12">
    <source>
        <dbReference type="ARBA" id="ARBA00022801"/>
    </source>
</evidence>
<dbReference type="SMART" id="SM00358">
    <property type="entry name" value="DSRM"/>
    <property type="match status" value="1"/>
</dbReference>
<dbReference type="RefSeq" id="WP_262430052.1">
    <property type="nucleotide sequence ID" value="NZ_JACRTG010000025.1"/>
</dbReference>
<dbReference type="CDD" id="cd10845">
    <property type="entry name" value="DSRM_RNAse_III_family"/>
    <property type="match status" value="1"/>
</dbReference>
<feature type="active site" evidence="15">
    <location>
        <position position="49"/>
    </location>
</feature>
<keyword evidence="7 15" id="KW-0507">mRNA processing</keyword>
<comment type="subcellular location">
    <subcellularLocation>
        <location evidence="2 15">Cytoplasm</location>
    </subcellularLocation>
</comment>
<feature type="domain" description="DRBM" evidence="16">
    <location>
        <begin position="160"/>
        <end position="229"/>
    </location>
</feature>
<gene>
    <name evidence="15" type="primary">rnc</name>
    <name evidence="18" type="ORF">H8707_10190</name>
</gene>
<dbReference type="EC" id="3.1.26.3" evidence="15"/>
<keyword evidence="11 15" id="KW-0255">Endonuclease</keyword>
<evidence type="ECO:0000256" key="7">
    <source>
        <dbReference type="ARBA" id="ARBA00022664"/>
    </source>
</evidence>
<dbReference type="AlphaFoldDB" id="A0A926EYJ2"/>
<dbReference type="GO" id="GO:0004525">
    <property type="term" value="F:ribonuclease III activity"/>
    <property type="evidence" value="ECO:0007669"/>
    <property type="project" value="UniProtKB-UniRule"/>
</dbReference>
<evidence type="ECO:0000256" key="14">
    <source>
        <dbReference type="ARBA" id="ARBA00022884"/>
    </source>
</evidence>
<comment type="cofactor">
    <cofactor evidence="15">
        <name>Mg(2+)</name>
        <dbReference type="ChEBI" id="CHEBI:18420"/>
    </cofactor>
</comment>
<keyword evidence="15" id="KW-0699">rRNA-binding</keyword>
<dbReference type="Proteomes" id="UP000601171">
    <property type="component" value="Unassembled WGS sequence"/>
</dbReference>
<evidence type="ECO:0000256" key="5">
    <source>
        <dbReference type="ARBA" id="ARBA00022490"/>
    </source>
</evidence>
<dbReference type="InterPro" id="IPR000999">
    <property type="entry name" value="RNase_III_dom"/>
</dbReference>
<dbReference type="PANTHER" id="PTHR11207:SF0">
    <property type="entry name" value="RIBONUCLEASE 3"/>
    <property type="match status" value="1"/>
</dbReference>
<evidence type="ECO:0000256" key="2">
    <source>
        <dbReference type="ARBA" id="ARBA00004496"/>
    </source>
</evidence>
<evidence type="ECO:0000256" key="6">
    <source>
        <dbReference type="ARBA" id="ARBA00022552"/>
    </source>
</evidence>
<feature type="binding site" evidence="15">
    <location>
        <position position="121"/>
    </location>
    <ligand>
        <name>Mg(2+)</name>
        <dbReference type="ChEBI" id="CHEBI:18420"/>
    </ligand>
</feature>
<accession>A0A926EYJ2</accession>
<keyword evidence="10 15" id="KW-0479">Metal-binding</keyword>
<evidence type="ECO:0000256" key="10">
    <source>
        <dbReference type="ARBA" id="ARBA00022723"/>
    </source>
</evidence>
<feature type="active site" evidence="15">
    <location>
        <position position="121"/>
    </location>
</feature>
<dbReference type="PROSITE" id="PS00517">
    <property type="entry name" value="RNASE_3_1"/>
    <property type="match status" value="1"/>
</dbReference>
<comment type="caution">
    <text evidence="18">The sequence shown here is derived from an EMBL/GenBank/DDBJ whole genome shotgun (WGS) entry which is preliminary data.</text>
</comment>
<dbReference type="FunFam" id="1.10.1520.10:FF:000001">
    <property type="entry name" value="Ribonuclease 3"/>
    <property type="match status" value="1"/>
</dbReference>
<dbReference type="GO" id="GO:0005737">
    <property type="term" value="C:cytoplasm"/>
    <property type="evidence" value="ECO:0007669"/>
    <property type="project" value="UniProtKB-SubCell"/>
</dbReference>
<evidence type="ECO:0000256" key="8">
    <source>
        <dbReference type="ARBA" id="ARBA00022694"/>
    </source>
</evidence>
<dbReference type="InterPro" id="IPR036389">
    <property type="entry name" value="RNase_III_sf"/>
</dbReference>
<keyword evidence="14 15" id="KW-0694">RNA-binding</keyword>
<dbReference type="GO" id="GO:0042802">
    <property type="term" value="F:identical protein binding"/>
    <property type="evidence" value="ECO:0007669"/>
    <property type="project" value="UniProtKB-ARBA"/>
</dbReference>
<dbReference type="HAMAP" id="MF_00104">
    <property type="entry name" value="RNase_III"/>
    <property type="match status" value="1"/>
</dbReference>
<evidence type="ECO:0000256" key="4">
    <source>
        <dbReference type="ARBA" id="ARBA00011738"/>
    </source>
</evidence>
<dbReference type="PROSITE" id="PS50137">
    <property type="entry name" value="DS_RBD"/>
    <property type="match status" value="1"/>
</dbReference>
<feature type="binding site" evidence="15">
    <location>
        <position position="45"/>
    </location>
    <ligand>
        <name>Mg(2+)</name>
        <dbReference type="ChEBI" id="CHEBI:18420"/>
    </ligand>
</feature>
<dbReference type="GO" id="GO:0008033">
    <property type="term" value="P:tRNA processing"/>
    <property type="evidence" value="ECO:0007669"/>
    <property type="project" value="UniProtKB-KW"/>
</dbReference>
<dbReference type="GO" id="GO:0003725">
    <property type="term" value="F:double-stranded RNA binding"/>
    <property type="evidence" value="ECO:0007669"/>
    <property type="project" value="TreeGrafter"/>
</dbReference>
<organism evidence="18 19">
    <name type="scientific">Paratissierella segnis</name>
    <dbReference type="NCBI Taxonomy" id="2763679"/>
    <lineage>
        <taxon>Bacteria</taxon>
        <taxon>Bacillati</taxon>
        <taxon>Bacillota</taxon>
        <taxon>Tissierellia</taxon>
        <taxon>Tissierellales</taxon>
        <taxon>Tissierellaceae</taxon>
        <taxon>Paratissierella</taxon>
    </lineage>
</organism>
<comment type="function">
    <text evidence="15">Digests double-stranded RNA. Involved in the processing of primary rRNA transcript to yield the immediate precursors to the large and small rRNAs (23S and 16S). Processes some mRNAs, and tRNAs when they are encoded in the rRNA operon. Processes pre-crRNA and tracrRNA of type II CRISPR loci if present in the organism.</text>
</comment>
<dbReference type="InterPro" id="IPR011907">
    <property type="entry name" value="RNase_III"/>
</dbReference>
<dbReference type="SUPFAM" id="SSF54768">
    <property type="entry name" value="dsRNA-binding domain-like"/>
    <property type="match status" value="1"/>
</dbReference>
<dbReference type="FunFam" id="3.30.160.20:FF:000003">
    <property type="entry name" value="Ribonuclease 3"/>
    <property type="match status" value="1"/>
</dbReference>
<keyword evidence="13 15" id="KW-0460">Magnesium</keyword>
<dbReference type="EMBL" id="JACRTG010000025">
    <property type="protein sequence ID" value="MBC8588595.1"/>
    <property type="molecule type" value="Genomic_DNA"/>
</dbReference>
<dbReference type="PANTHER" id="PTHR11207">
    <property type="entry name" value="RIBONUCLEASE III"/>
    <property type="match status" value="1"/>
</dbReference>
<dbReference type="InterPro" id="IPR014720">
    <property type="entry name" value="dsRBD_dom"/>
</dbReference>
<evidence type="ECO:0000313" key="19">
    <source>
        <dbReference type="Proteomes" id="UP000601171"/>
    </source>
</evidence>
<keyword evidence="12 15" id="KW-0378">Hydrolase</keyword>
<feature type="domain" description="RNase III" evidence="17">
    <location>
        <begin position="3"/>
        <end position="132"/>
    </location>
</feature>
<proteinExistence type="inferred from homology"/>
<comment type="subunit">
    <text evidence="4 15">Homodimer.</text>
</comment>
<dbReference type="GO" id="GO:0046872">
    <property type="term" value="F:metal ion binding"/>
    <property type="evidence" value="ECO:0007669"/>
    <property type="project" value="UniProtKB-KW"/>
</dbReference>
<evidence type="ECO:0000259" key="16">
    <source>
        <dbReference type="PROSITE" id="PS50137"/>
    </source>
</evidence>
<dbReference type="PROSITE" id="PS50142">
    <property type="entry name" value="RNASE_3_2"/>
    <property type="match status" value="1"/>
</dbReference>
<evidence type="ECO:0000256" key="9">
    <source>
        <dbReference type="ARBA" id="ARBA00022722"/>
    </source>
</evidence>